<dbReference type="EMBL" id="GGEC01050866">
    <property type="protein sequence ID" value="MBX31350.1"/>
    <property type="molecule type" value="Transcribed_RNA"/>
</dbReference>
<protein>
    <submittedName>
        <fullName evidence="1">Uncharacterized protein MANES_11G005300</fullName>
    </submittedName>
</protein>
<proteinExistence type="predicted"/>
<evidence type="ECO:0000313" key="1">
    <source>
        <dbReference type="EMBL" id="MBX31350.1"/>
    </source>
</evidence>
<accession>A0A2P2MMC7</accession>
<dbReference type="AlphaFoldDB" id="A0A2P2MMC7"/>
<sequence length="75" mass="7985">MTYCGNNHQTLIGIIALGMSSKPYSFAALTLLVSTSAATTIWSTDPHNPMPILCRIVIPQGCPVTFLTVGTKTMS</sequence>
<reference evidence="1" key="1">
    <citation type="submission" date="2018-02" db="EMBL/GenBank/DDBJ databases">
        <title>Rhizophora mucronata_Transcriptome.</title>
        <authorList>
            <person name="Meera S.P."/>
            <person name="Sreeshan A."/>
            <person name="Augustine A."/>
        </authorList>
    </citation>
    <scope>NUCLEOTIDE SEQUENCE</scope>
    <source>
        <tissue evidence="1">Leaf</tissue>
    </source>
</reference>
<organism evidence="1">
    <name type="scientific">Rhizophora mucronata</name>
    <name type="common">Asiatic mangrove</name>
    <dbReference type="NCBI Taxonomy" id="61149"/>
    <lineage>
        <taxon>Eukaryota</taxon>
        <taxon>Viridiplantae</taxon>
        <taxon>Streptophyta</taxon>
        <taxon>Embryophyta</taxon>
        <taxon>Tracheophyta</taxon>
        <taxon>Spermatophyta</taxon>
        <taxon>Magnoliopsida</taxon>
        <taxon>eudicotyledons</taxon>
        <taxon>Gunneridae</taxon>
        <taxon>Pentapetalae</taxon>
        <taxon>rosids</taxon>
        <taxon>fabids</taxon>
        <taxon>Malpighiales</taxon>
        <taxon>Rhizophoraceae</taxon>
        <taxon>Rhizophora</taxon>
    </lineage>
</organism>
<name>A0A2P2MMC7_RHIMU</name>